<name>A0A154PSC9_DUFNO</name>
<protein>
    <submittedName>
        <fullName evidence="1">Uncharacterized protein</fullName>
    </submittedName>
</protein>
<dbReference type="AlphaFoldDB" id="A0A154PSC9"/>
<accession>A0A154PSC9</accession>
<reference evidence="1 2" key="1">
    <citation type="submission" date="2015-07" db="EMBL/GenBank/DDBJ databases">
        <title>The genome of Dufourea novaeangliae.</title>
        <authorList>
            <person name="Pan H."/>
            <person name="Kapheim K."/>
        </authorList>
    </citation>
    <scope>NUCLEOTIDE SEQUENCE [LARGE SCALE GENOMIC DNA]</scope>
    <source>
        <strain evidence="1">0120121106</strain>
        <tissue evidence="1">Whole body</tissue>
    </source>
</reference>
<evidence type="ECO:0000313" key="2">
    <source>
        <dbReference type="Proteomes" id="UP000076502"/>
    </source>
</evidence>
<dbReference type="EMBL" id="KQ435040">
    <property type="protein sequence ID" value="KZC14168.1"/>
    <property type="molecule type" value="Genomic_DNA"/>
</dbReference>
<sequence length="93" mass="11471">MRFRRGGGKWKKTVWRWKGKMIEEVKEYKYLGYTLMRNGQNKAHVRKRVRTAGVLMKWVRGRGKRRFGQYWRTEWRYGVRGSRGRQRLYKKGT</sequence>
<dbReference type="Proteomes" id="UP000076502">
    <property type="component" value="Unassembled WGS sequence"/>
</dbReference>
<proteinExistence type="predicted"/>
<gene>
    <name evidence="1" type="ORF">WN55_06592</name>
</gene>
<keyword evidence="2" id="KW-1185">Reference proteome</keyword>
<dbReference type="STRING" id="178035.A0A154PSC9"/>
<evidence type="ECO:0000313" key="1">
    <source>
        <dbReference type="EMBL" id="KZC14168.1"/>
    </source>
</evidence>
<organism evidence="1 2">
    <name type="scientific">Dufourea novaeangliae</name>
    <name type="common">Sweat bee</name>
    <dbReference type="NCBI Taxonomy" id="178035"/>
    <lineage>
        <taxon>Eukaryota</taxon>
        <taxon>Metazoa</taxon>
        <taxon>Ecdysozoa</taxon>
        <taxon>Arthropoda</taxon>
        <taxon>Hexapoda</taxon>
        <taxon>Insecta</taxon>
        <taxon>Pterygota</taxon>
        <taxon>Neoptera</taxon>
        <taxon>Endopterygota</taxon>
        <taxon>Hymenoptera</taxon>
        <taxon>Apocrita</taxon>
        <taxon>Aculeata</taxon>
        <taxon>Apoidea</taxon>
        <taxon>Anthophila</taxon>
        <taxon>Halictidae</taxon>
        <taxon>Rophitinae</taxon>
        <taxon>Dufourea</taxon>
    </lineage>
</organism>